<evidence type="ECO:0000256" key="1">
    <source>
        <dbReference type="SAM" id="MobiDB-lite"/>
    </source>
</evidence>
<reference evidence="3" key="1">
    <citation type="journal article" date="2019" name="Int. J. Syst. Evol. Microbiol.">
        <title>The Global Catalogue of Microorganisms (GCM) 10K type strain sequencing project: providing services to taxonomists for standard genome sequencing and annotation.</title>
        <authorList>
            <consortium name="The Broad Institute Genomics Platform"/>
            <consortium name="The Broad Institute Genome Sequencing Center for Infectious Disease"/>
            <person name="Wu L."/>
            <person name="Ma J."/>
        </authorList>
    </citation>
    <scope>NUCLEOTIDE SEQUENCE [LARGE SCALE GENOMIC DNA]</scope>
    <source>
        <strain evidence="3">TBRC 5832</strain>
    </source>
</reference>
<gene>
    <name evidence="2" type="ORF">ACFO0C_15280</name>
</gene>
<proteinExistence type="predicted"/>
<protein>
    <submittedName>
        <fullName evidence="2">Uncharacterized protein</fullName>
    </submittedName>
</protein>
<feature type="compositionally biased region" description="Polar residues" evidence="1">
    <location>
        <begin position="34"/>
        <end position="49"/>
    </location>
</feature>
<keyword evidence="3" id="KW-1185">Reference proteome</keyword>
<organism evidence="2 3">
    <name type="scientific">Actinoplanes subglobosus</name>
    <dbReference type="NCBI Taxonomy" id="1547892"/>
    <lineage>
        <taxon>Bacteria</taxon>
        <taxon>Bacillati</taxon>
        <taxon>Actinomycetota</taxon>
        <taxon>Actinomycetes</taxon>
        <taxon>Micromonosporales</taxon>
        <taxon>Micromonosporaceae</taxon>
        <taxon>Actinoplanes</taxon>
    </lineage>
</organism>
<dbReference type="RefSeq" id="WP_378067264.1">
    <property type="nucleotide sequence ID" value="NZ_JBHSBL010000015.1"/>
</dbReference>
<feature type="region of interest" description="Disordered" evidence="1">
    <location>
        <begin position="1"/>
        <end position="125"/>
    </location>
</feature>
<evidence type="ECO:0000313" key="2">
    <source>
        <dbReference type="EMBL" id="MFC4066295.1"/>
    </source>
</evidence>
<dbReference type="EMBL" id="JBHSBL010000015">
    <property type="protein sequence ID" value="MFC4066295.1"/>
    <property type="molecule type" value="Genomic_DNA"/>
</dbReference>
<evidence type="ECO:0000313" key="3">
    <source>
        <dbReference type="Proteomes" id="UP001595867"/>
    </source>
</evidence>
<accession>A0ABV8ITL5</accession>
<comment type="caution">
    <text evidence="2">The sequence shown here is derived from an EMBL/GenBank/DDBJ whole genome shotgun (WGS) entry which is preliminary data.</text>
</comment>
<dbReference type="Proteomes" id="UP001595867">
    <property type="component" value="Unassembled WGS sequence"/>
</dbReference>
<sequence>MGARDSSPSAGAEDTSLAAETSTPSGKHAETRSARASQDGTAASHSAPASGNKGARTPRSRKPETGTTQAAPPKKPGKPFSGARSANPTEPTSAPPKSAEREPAPAVRQPKAQVDRWNRAPQNDLDFEDRHVIRATDNPETAQHYAALRKDQRRDAWQRLLM</sequence>
<name>A0ABV8ITL5_9ACTN</name>